<feature type="transmembrane region" description="Helical" evidence="6">
    <location>
        <begin position="296"/>
        <end position="319"/>
    </location>
</feature>
<feature type="transmembrane region" description="Helical" evidence="6">
    <location>
        <begin position="37"/>
        <end position="64"/>
    </location>
</feature>
<dbReference type="OrthoDB" id="112053at2157"/>
<dbReference type="PANTHER" id="PTHR30250:SF27">
    <property type="entry name" value="POLYSACCHARIDE BIOSYNTHESIS PROTEIN"/>
    <property type="match status" value="1"/>
</dbReference>
<proteinExistence type="predicted"/>
<evidence type="ECO:0000313" key="7">
    <source>
        <dbReference type="EMBL" id="AGB02449.1"/>
    </source>
</evidence>
<keyword evidence="5 6" id="KW-0472">Membrane</keyword>
<feature type="transmembrane region" description="Helical" evidence="6">
    <location>
        <begin position="7"/>
        <end position="25"/>
    </location>
</feature>
<evidence type="ECO:0000256" key="6">
    <source>
        <dbReference type="SAM" id="Phobius"/>
    </source>
</evidence>
<evidence type="ECO:0000256" key="4">
    <source>
        <dbReference type="ARBA" id="ARBA00022989"/>
    </source>
</evidence>
<feature type="transmembrane region" description="Helical" evidence="6">
    <location>
        <begin position="173"/>
        <end position="193"/>
    </location>
</feature>
<dbReference type="HOGENOM" id="CLU_022017_5_2_2"/>
<feature type="transmembrane region" description="Helical" evidence="6">
    <location>
        <begin position="325"/>
        <end position="346"/>
    </location>
</feature>
<dbReference type="Proteomes" id="UP000010824">
    <property type="component" value="Chromosome"/>
</dbReference>
<feature type="transmembrane region" description="Helical" evidence="6">
    <location>
        <begin position="85"/>
        <end position="107"/>
    </location>
</feature>
<name>L0HH89_METFS</name>
<comment type="subcellular location">
    <subcellularLocation>
        <location evidence="1">Cell membrane</location>
        <topology evidence="1">Multi-pass membrane protein</topology>
    </subcellularLocation>
</comment>
<dbReference type="GO" id="GO:0005886">
    <property type="term" value="C:plasma membrane"/>
    <property type="evidence" value="ECO:0007669"/>
    <property type="project" value="UniProtKB-SubCell"/>
</dbReference>
<feature type="transmembrane region" description="Helical" evidence="6">
    <location>
        <begin position="358"/>
        <end position="377"/>
    </location>
</feature>
<dbReference type="PANTHER" id="PTHR30250">
    <property type="entry name" value="PST FAMILY PREDICTED COLANIC ACID TRANSPORTER"/>
    <property type="match status" value="1"/>
</dbReference>
<evidence type="ECO:0000256" key="2">
    <source>
        <dbReference type="ARBA" id="ARBA00022475"/>
    </source>
</evidence>
<feature type="transmembrane region" description="Helical" evidence="6">
    <location>
        <begin position="245"/>
        <end position="265"/>
    </location>
</feature>
<dbReference type="Pfam" id="PF01943">
    <property type="entry name" value="Polysacc_synt"/>
    <property type="match status" value="1"/>
</dbReference>
<organism evidence="7 8">
    <name type="scientific">Methanoregula formicica (strain DSM 22288 / NBRC 105244 / SMSP)</name>
    <dbReference type="NCBI Taxonomy" id="593750"/>
    <lineage>
        <taxon>Archaea</taxon>
        <taxon>Methanobacteriati</taxon>
        <taxon>Methanobacteriota</taxon>
        <taxon>Stenosarchaea group</taxon>
        <taxon>Methanomicrobia</taxon>
        <taxon>Methanomicrobiales</taxon>
        <taxon>Methanoregulaceae</taxon>
        <taxon>Methanoregula</taxon>
    </lineage>
</organism>
<dbReference type="EMBL" id="CP003167">
    <property type="protein sequence ID" value="AGB02449.1"/>
    <property type="molecule type" value="Genomic_DNA"/>
</dbReference>
<keyword evidence="4 6" id="KW-1133">Transmembrane helix</keyword>
<dbReference type="STRING" id="593750.Metfor_1413"/>
<dbReference type="eggNOG" id="arCOG02209">
    <property type="taxonomic scope" value="Archaea"/>
</dbReference>
<feature type="transmembrane region" description="Helical" evidence="6">
    <location>
        <begin position="214"/>
        <end position="239"/>
    </location>
</feature>
<feature type="transmembrane region" description="Helical" evidence="6">
    <location>
        <begin position="145"/>
        <end position="167"/>
    </location>
</feature>
<evidence type="ECO:0000256" key="1">
    <source>
        <dbReference type="ARBA" id="ARBA00004651"/>
    </source>
</evidence>
<evidence type="ECO:0000256" key="5">
    <source>
        <dbReference type="ARBA" id="ARBA00023136"/>
    </source>
</evidence>
<sequence length="414" mass="44770" precursor="true">MVDVQWAFISIITASLAHFILRIIFGRELGPEGLGIYTLAFTIYLFGMQFAAFGIGSALTKYVAEFIDNTTTVRNYVSSGLTSSIITGTLMCIILFIFAPFIAISFFKVPELVGLLHLIAISLPFIAIQKAVLGTLNGFRKMHLYAFLNVIQNVTILVTSTILVLFFDRGITGAVIGFVAPTIVIGILSPILIREYLQTSFFWIYSALRDTTFFGFYIVLGDSVSFLNTQMSIILMGYFLSPSDVGIYAVAAILAQILVLIPGAIQTVTNPVIASLYGKGDIEGVRRVFYSTLKKSFLLTAGSAIVIAVFGPYVIILLFGDIFLASYIPLLILLSGYAIGASFAAVGTTLSSIGKVQVSFYVGVVGLVINIIINLLLIPIFGIVGAAMATSATIIIIFLILIRIINKCLHTPLV</sequence>
<reference evidence="8" key="1">
    <citation type="submission" date="2011-12" db="EMBL/GenBank/DDBJ databases">
        <title>Complete sequence of Methanoregula formicicum SMSP.</title>
        <authorList>
            <person name="Lucas S."/>
            <person name="Han J."/>
            <person name="Lapidus A."/>
            <person name="Cheng J.-F."/>
            <person name="Goodwin L."/>
            <person name="Pitluck S."/>
            <person name="Peters L."/>
            <person name="Ovchinnikova G."/>
            <person name="Teshima H."/>
            <person name="Detter J.C."/>
            <person name="Han C."/>
            <person name="Tapia R."/>
            <person name="Land M."/>
            <person name="Hauser L."/>
            <person name="Kyrpides N."/>
            <person name="Ivanova N."/>
            <person name="Pagani I."/>
            <person name="Imachi H."/>
            <person name="Tamaki H."/>
            <person name="Sekiguchi Y."/>
            <person name="Kamagata Y."/>
            <person name="Cadillo-Quiroz H."/>
            <person name="Zinder S."/>
            <person name="Liu W.-T."/>
            <person name="Woyke T."/>
        </authorList>
    </citation>
    <scope>NUCLEOTIDE SEQUENCE [LARGE SCALE GENOMIC DNA]</scope>
    <source>
        <strain evidence="8">DSM 22288 / NBRC 105244 / SMSP</strain>
    </source>
</reference>
<dbReference type="KEGG" id="mfo:Metfor_1413"/>
<keyword evidence="2" id="KW-1003">Cell membrane</keyword>
<dbReference type="InterPro" id="IPR002797">
    <property type="entry name" value="Polysacc_synth"/>
</dbReference>
<accession>L0HH89</accession>
<keyword evidence="3 6" id="KW-0812">Transmembrane</keyword>
<reference evidence="7 8" key="2">
    <citation type="journal article" date="2014" name="Genome Announc.">
        <title>Complete Genome Sequence of Methanoregula formicica SMSPT, a Mesophilic Hydrogenotrophic Methanogen Isolated from a Methanogenic Upflow Anaerobic Sludge Blanket Reactor.</title>
        <authorList>
            <person name="Yamamoto K."/>
            <person name="Tamaki H."/>
            <person name="Cadillo-Quiroz H."/>
            <person name="Imachi H."/>
            <person name="Kyrpides N."/>
            <person name="Woyke T."/>
            <person name="Goodwin L."/>
            <person name="Zinder S.H."/>
            <person name="Kamagata Y."/>
            <person name="Liu W.T."/>
        </authorList>
    </citation>
    <scope>NUCLEOTIDE SEQUENCE [LARGE SCALE GENOMIC DNA]</scope>
    <source>
        <strain evidence="8">DSM 22288 / NBRC 105244 / SMSP</strain>
    </source>
</reference>
<feature type="transmembrane region" description="Helical" evidence="6">
    <location>
        <begin position="113"/>
        <end position="133"/>
    </location>
</feature>
<dbReference type="InterPro" id="IPR050833">
    <property type="entry name" value="Poly_Biosynth_Transport"/>
</dbReference>
<dbReference type="CDD" id="cd13128">
    <property type="entry name" value="MATE_Wzx_like"/>
    <property type="match status" value="1"/>
</dbReference>
<dbReference type="InParanoid" id="L0HH89"/>
<evidence type="ECO:0000313" key="8">
    <source>
        <dbReference type="Proteomes" id="UP000010824"/>
    </source>
</evidence>
<evidence type="ECO:0000256" key="3">
    <source>
        <dbReference type="ARBA" id="ARBA00022692"/>
    </source>
</evidence>
<keyword evidence="8" id="KW-1185">Reference proteome</keyword>
<feature type="transmembrane region" description="Helical" evidence="6">
    <location>
        <begin position="383"/>
        <end position="405"/>
    </location>
</feature>
<gene>
    <name evidence="7" type="ordered locus">Metfor_1413</name>
</gene>
<dbReference type="AlphaFoldDB" id="L0HH89"/>
<protein>
    <submittedName>
        <fullName evidence="7">Membrane protein involved in the export of O-antigen and teichoic acid</fullName>
    </submittedName>
</protein>